<comment type="caution">
    <text evidence="1">The sequence shown here is derived from an EMBL/GenBank/DDBJ whole genome shotgun (WGS) entry which is preliminary data.</text>
</comment>
<dbReference type="InterPro" id="IPR043129">
    <property type="entry name" value="ATPase_NBD"/>
</dbReference>
<sequence>MVKYQMEVQNDNGNSQHKIIVDGTLLKHPNVYTVLHSIPGETDGDLQTAVVNLHKNIDVRIESKAIGGDSRRYLIGDAALESVVGSDLYNMDVTNVQKHKEKLPIVNTLGIIAVMAVKKHFQQIGSLTDAETIEVQVDMITALPASIHTVKTEKEFSEKFLNGVHEVKVYVKNLTINVQIRFESVQTLREGVPAMFAIIEDGKGNYRNDDLFKRFKEEYKLEKVDGSYLLEKRILHCDIGDGSTELIFTQGYSADPLKSSGEKFGLGQAIEKASVNMSEEEGMEITRQQYSKFLKGEGKQRLVKAAKEHLNAAKSEVVERLYDVITKKAKVLKYEFDVLVVYGGASILLEDSLYPKFKDFCDKNEMELLWAPPEFATEMNVQGMQIYQEIIKEQADEEIAASEDSEK</sequence>
<organism evidence="1 2">
    <name type="scientific">Ectobacillus funiculus</name>
    <dbReference type="NCBI Taxonomy" id="137993"/>
    <lineage>
        <taxon>Bacteria</taxon>
        <taxon>Bacillati</taxon>
        <taxon>Bacillota</taxon>
        <taxon>Bacilli</taxon>
        <taxon>Bacillales</taxon>
        <taxon>Bacillaceae</taxon>
        <taxon>Ectobacillus</taxon>
    </lineage>
</organism>
<evidence type="ECO:0008006" key="3">
    <source>
        <dbReference type="Google" id="ProtNLM"/>
    </source>
</evidence>
<dbReference type="CDD" id="cd24023">
    <property type="entry name" value="ASKHA_NBD_ParM_Alp7A-like"/>
    <property type="match status" value="1"/>
</dbReference>
<dbReference type="RefSeq" id="WP_379949918.1">
    <property type="nucleotide sequence ID" value="NZ_JBHMAF010000077.1"/>
</dbReference>
<dbReference type="EMBL" id="JBHMAF010000077">
    <property type="protein sequence ID" value="MFB9759593.1"/>
    <property type="molecule type" value="Genomic_DNA"/>
</dbReference>
<name>A0ABV5WH84_9BACI</name>
<accession>A0ABV5WH84</accession>
<evidence type="ECO:0000313" key="2">
    <source>
        <dbReference type="Proteomes" id="UP001589609"/>
    </source>
</evidence>
<keyword evidence="2" id="KW-1185">Reference proteome</keyword>
<dbReference type="Proteomes" id="UP001589609">
    <property type="component" value="Unassembled WGS sequence"/>
</dbReference>
<gene>
    <name evidence="1" type="ORF">ACFFMS_14305</name>
</gene>
<evidence type="ECO:0000313" key="1">
    <source>
        <dbReference type="EMBL" id="MFB9759593.1"/>
    </source>
</evidence>
<proteinExistence type="predicted"/>
<protein>
    <recommendedName>
        <fullName evidence="3">ParM/StbA family protein</fullName>
    </recommendedName>
</protein>
<dbReference type="Gene3D" id="3.30.420.40">
    <property type="match status" value="2"/>
</dbReference>
<reference evidence="1 2" key="1">
    <citation type="submission" date="2024-09" db="EMBL/GenBank/DDBJ databases">
        <authorList>
            <person name="Sun Q."/>
            <person name="Mori K."/>
        </authorList>
    </citation>
    <scope>NUCLEOTIDE SEQUENCE [LARGE SCALE GENOMIC DNA]</scope>
    <source>
        <strain evidence="1 2">JCM 11201</strain>
    </source>
</reference>
<dbReference type="SUPFAM" id="SSF53067">
    <property type="entry name" value="Actin-like ATPase domain"/>
    <property type="match status" value="1"/>
</dbReference>